<dbReference type="SUPFAM" id="SSF53335">
    <property type="entry name" value="S-adenosyl-L-methionine-dependent methyltransferases"/>
    <property type="match status" value="1"/>
</dbReference>
<dbReference type="PANTHER" id="PTHR43712">
    <property type="entry name" value="PUTATIVE (AFU_ORTHOLOGUE AFUA_4G14580)-RELATED"/>
    <property type="match status" value="1"/>
</dbReference>
<proteinExistence type="predicted"/>
<dbReference type="EMBL" id="ML996206">
    <property type="protein sequence ID" value="KAF2730937.1"/>
    <property type="molecule type" value="Genomic_DNA"/>
</dbReference>
<organism evidence="7 8">
    <name type="scientific">Polyplosphaeria fusca</name>
    <dbReference type="NCBI Taxonomy" id="682080"/>
    <lineage>
        <taxon>Eukaryota</taxon>
        <taxon>Fungi</taxon>
        <taxon>Dikarya</taxon>
        <taxon>Ascomycota</taxon>
        <taxon>Pezizomycotina</taxon>
        <taxon>Dothideomycetes</taxon>
        <taxon>Pleosporomycetidae</taxon>
        <taxon>Pleosporales</taxon>
        <taxon>Tetraplosphaeriaceae</taxon>
        <taxon>Polyplosphaeria</taxon>
    </lineage>
</organism>
<dbReference type="InterPro" id="IPR016461">
    <property type="entry name" value="COMT-like"/>
</dbReference>
<dbReference type="InterPro" id="IPR029063">
    <property type="entry name" value="SAM-dependent_MTases_sf"/>
</dbReference>
<keyword evidence="2" id="KW-0808">Transferase</keyword>
<evidence type="ECO:0000313" key="7">
    <source>
        <dbReference type="EMBL" id="KAF2730937.1"/>
    </source>
</evidence>
<dbReference type="InterPro" id="IPR036388">
    <property type="entry name" value="WH-like_DNA-bd_sf"/>
</dbReference>
<evidence type="ECO:0000256" key="3">
    <source>
        <dbReference type="ARBA" id="ARBA00022691"/>
    </source>
</evidence>
<evidence type="ECO:0000259" key="5">
    <source>
        <dbReference type="Pfam" id="PF00891"/>
    </source>
</evidence>
<comment type="caution">
    <text evidence="7">The sequence shown here is derived from an EMBL/GenBank/DDBJ whole genome shotgun (WGS) entry which is preliminary data.</text>
</comment>
<dbReference type="InterPro" id="IPR001077">
    <property type="entry name" value="COMT_C"/>
</dbReference>
<dbReference type="GO" id="GO:0008171">
    <property type="term" value="F:O-methyltransferase activity"/>
    <property type="evidence" value="ECO:0007669"/>
    <property type="project" value="InterPro"/>
</dbReference>
<keyword evidence="1 7" id="KW-0489">Methyltransferase</keyword>
<dbReference type="PANTHER" id="PTHR43712:SF1">
    <property type="entry name" value="HYPOTHETICAL O-METHYLTRANSFERASE (EUROFUNG)-RELATED"/>
    <property type="match status" value="1"/>
</dbReference>
<protein>
    <submittedName>
        <fullName evidence="7">S-adenosyl-L-methionine-dependent methyltransferase</fullName>
    </submittedName>
</protein>
<dbReference type="SUPFAM" id="SSF46785">
    <property type="entry name" value="Winged helix' DNA-binding domain"/>
    <property type="match status" value="1"/>
</dbReference>
<evidence type="ECO:0000256" key="1">
    <source>
        <dbReference type="ARBA" id="ARBA00022603"/>
    </source>
</evidence>
<sequence length="390" mass="43480">METITQQVTALATGADEVTRKHILTELRDLSYALESPEDTTLRLQGTNLTLAVVRIGLNLKIFEHLANSASPLTLKELVDLTNADGLLLARILRTLAGYGVIKETGVDEFASTNVSTTLARPGTAGIIKHYFDVVGLLYQATPAYLDKHGYKDLNDAHNTVFQAAHDTTQTPFEWISSRPEAYANFNTYMAARNADQVSWLQNYPVHKDISPTDPNINPERVLFVDVGGGIGHQATDFRAKYKEIPGRVLNQDLAFPIKQAKGIGAPGVEHMVHDIFTPNPIKGAKYYYIREVMHDWPDAKSITILQHLVDAMAEDSLVLVDEMVLPDKGVPWQVMQMDISMMVTFGAMERTEAQWTHIFDTVGLERVRSVVHRPGMLETVTALRRKRGM</sequence>
<dbReference type="InterPro" id="IPR036390">
    <property type="entry name" value="WH_DNA-bd_sf"/>
</dbReference>
<dbReference type="PIRSF" id="PIRSF005739">
    <property type="entry name" value="O-mtase"/>
    <property type="match status" value="1"/>
</dbReference>
<feature type="domain" description="O-methyltransferase C-terminal" evidence="5">
    <location>
        <begin position="223"/>
        <end position="364"/>
    </location>
</feature>
<evidence type="ECO:0000259" key="6">
    <source>
        <dbReference type="Pfam" id="PF08100"/>
    </source>
</evidence>
<dbReference type="Gene3D" id="1.10.10.10">
    <property type="entry name" value="Winged helix-like DNA-binding domain superfamily/Winged helix DNA-binding domain"/>
    <property type="match status" value="1"/>
</dbReference>
<dbReference type="OrthoDB" id="2410195at2759"/>
<dbReference type="AlphaFoldDB" id="A0A9P4QNW7"/>
<dbReference type="Proteomes" id="UP000799444">
    <property type="component" value="Unassembled WGS sequence"/>
</dbReference>
<dbReference type="Gene3D" id="3.40.50.150">
    <property type="entry name" value="Vaccinia Virus protein VP39"/>
    <property type="match status" value="1"/>
</dbReference>
<feature type="domain" description="O-methyltransferase dimerisation" evidence="6">
    <location>
        <begin position="53"/>
        <end position="120"/>
    </location>
</feature>
<feature type="active site" description="Proton acceptor" evidence="4">
    <location>
        <position position="295"/>
    </location>
</feature>
<reference evidence="7" key="1">
    <citation type="journal article" date="2020" name="Stud. Mycol.">
        <title>101 Dothideomycetes genomes: a test case for predicting lifestyles and emergence of pathogens.</title>
        <authorList>
            <person name="Haridas S."/>
            <person name="Albert R."/>
            <person name="Binder M."/>
            <person name="Bloem J."/>
            <person name="Labutti K."/>
            <person name="Salamov A."/>
            <person name="Andreopoulos B."/>
            <person name="Baker S."/>
            <person name="Barry K."/>
            <person name="Bills G."/>
            <person name="Bluhm B."/>
            <person name="Cannon C."/>
            <person name="Castanera R."/>
            <person name="Culley D."/>
            <person name="Daum C."/>
            <person name="Ezra D."/>
            <person name="Gonzalez J."/>
            <person name="Henrissat B."/>
            <person name="Kuo A."/>
            <person name="Liang C."/>
            <person name="Lipzen A."/>
            <person name="Lutzoni F."/>
            <person name="Magnuson J."/>
            <person name="Mondo S."/>
            <person name="Nolan M."/>
            <person name="Ohm R."/>
            <person name="Pangilinan J."/>
            <person name="Park H.-J."/>
            <person name="Ramirez L."/>
            <person name="Alfaro M."/>
            <person name="Sun H."/>
            <person name="Tritt A."/>
            <person name="Yoshinaga Y."/>
            <person name="Zwiers L.-H."/>
            <person name="Turgeon B."/>
            <person name="Goodwin S."/>
            <person name="Spatafora J."/>
            <person name="Crous P."/>
            <person name="Grigoriev I."/>
        </authorList>
    </citation>
    <scope>NUCLEOTIDE SEQUENCE</scope>
    <source>
        <strain evidence="7">CBS 125425</strain>
    </source>
</reference>
<accession>A0A9P4QNW7</accession>
<evidence type="ECO:0000313" key="8">
    <source>
        <dbReference type="Proteomes" id="UP000799444"/>
    </source>
</evidence>
<evidence type="ECO:0000256" key="4">
    <source>
        <dbReference type="PIRSR" id="PIRSR005739-1"/>
    </source>
</evidence>
<dbReference type="InterPro" id="IPR012967">
    <property type="entry name" value="COMT_dimerisation"/>
</dbReference>
<dbReference type="Pfam" id="PF08100">
    <property type="entry name" value="Dimerisation"/>
    <property type="match status" value="1"/>
</dbReference>
<keyword evidence="3" id="KW-0949">S-adenosyl-L-methionine</keyword>
<keyword evidence="8" id="KW-1185">Reference proteome</keyword>
<gene>
    <name evidence="7" type="ORF">EJ04DRAFT_584824</name>
</gene>
<dbReference type="PROSITE" id="PS51683">
    <property type="entry name" value="SAM_OMT_II"/>
    <property type="match status" value="1"/>
</dbReference>
<name>A0A9P4QNW7_9PLEO</name>
<dbReference type="Pfam" id="PF00891">
    <property type="entry name" value="Methyltransf_2"/>
    <property type="match status" value="1"/>
</dbReference>
<evidence type="ECO:0000256" key="2">
    <source>
        <dbReference type="ARBA" id="ARBA00022679"/>
    </source>
</evidence>
<dbReference type="GO" id="GO:0032259">
    <property type="term" value="P:methylation"/>
    <property type="evidence" value="ECO:0007669"/>
    <property type="project" value="UniProtKB-KW"/>
</dbReference>
<dbReference type="GO" id="GO:0046983">
    <property type="term" value="F:protein dimerization activity"/>
    <property type="evidence" value="ECO:0007669"/>
    <property type="project" value="InterPro"/>
</dbReference>